<proteinExistence type="predicted"/>
<sequence length="340" mass="38564">MLMTITLVAYIKENHNIVDTCDCGQHFKAQNHVLAVHKIKKIKCEDLKVAMMFGVNTVPQIVFFRDGVPAVYDSPDNNVEVLSEDIQAWLNQAKDVATQELTDETFEHLTQAATGATTGDWLVIFYCPKCEDRLPAIEGAGVNFRHGKIDKLTDYIVDRIRTSFFKAQNHVLAVHKIKKIKCEDLKVAMTFGVNTVPQIVFFRDGVPAVYDSPDNNVEAWLNQAKDVATQELTDETFEHLTQAATGATTGDWLVIFYCPKCEDRLPAIEGAGVNDKLTDYIVDRIRKSEYIYIINFRYNIVFTIRNENINICNLFLSEIHINNPEISACNIKIDLKKNKI</sequence>
<protein>
    <recommendedName>
        <fullName evidence="3">Thioredoxin domain-containing protein</fullName>
    </recommendedName>
</protein>
<comment type="caution">
    <text evidence="1">The sequence shown here is derived from an EMBL/GenBank/DDBJ whole genome shotgun (WGS) entry which is preliminary data.</text>
</comment>
<evidence type="ECO:0000313" key="1">
    <source>
        <dbReference type="EMBL" id="KAJ8306714.1"/>
    </source>
</evidence>
<dbReference type="EMBL" id="JARBDR010000811">
    <property type="protein sequence ID" value="KAJ8306714.1"/>
    <property type="molecule type" value="Genomic_DNA"/>
</dbReference>
<gene>
    <name evidence="1" type="ORF">KUTeg_015755</name>
</gene>
<dbReference type="PANTHER" id="PTHR19991">
    <property type="entry name" value="L 2 01289"/>
    <property type="match status" value="1"/>
</dbReference>
<name>A0ABQ9END2_TEGGR</name>
<organism evidence="1 2">
    <name type="scientific">Tegillarca granosa</name>
    <name type="common">Malaysian cockle</name>
    <name type="synonym">Anadara granosa</name>
    <dbReference type="NCBI Taxonomy" id="220873"/>
    <lineage>
        <taxon>Eukaryota</taxon>
        <taxon>Metazoa</taxon>
        <taxon>Spiralia</taxon>
        <taxon>Lophotrochozoa</taxon>
        <taxon>Mollusca</taxon>
        <taxon>Bivalvia</taxon>
        <taxon>Autobranchia</taxon>
        <taxon>Pteriomorphia</taxon>
        <taxon>Arcoida</taxon>
        <taxon>Arcoidea</taxon>
        <taxon>Arcidae</taxon>
        <taxon>Tegillarca</taxon>
    </lineage>
</organism>
<dbReference type="Proteomes" id="UP001217089">
    <property type="component" value="Unassembled WGS sequence"/>
</dbReference>
<evidence type="ECO:0000313" key="2">
    <source>
        <dbReference type="Proteomes" id="UP001217089"/>
    </source>
</evidence>
<reference evidence="1 2" key="1">
    <citation type="submission" date="2022-12" db="EMBL/GenBank/DDBJ databases">
        <title>Chromosome-level genome of Tegillarca granosa.</title>
        <authorList>
            <person name="Kim J."/>
        </authorList>
    </citation>
    <scope>NUCLEOTIDE SEQUENCE [LARGE SCALE GENOMIC DNA]</scope>
    <source>
        <strain evidence="1">Teg-2019</strain>
        <tissue evidence="1">Adductor muscle</tissue>
    </source>
</reference>
<dbReference type="Gene3D" id="3.40.30.10">
    <property type="entry name" value="Glutaredoxin"/>
    <property type="match status" value="1"/>
</dbReference>
<dbReference type="InterPro" id="IPR036249">
    <property type="entry name" value="Thioredoxin-like_sf"/>
</dbReference>
<accession>A0ABQ9END2</accession>
<dbReference type="PANTHER" id="PTHR19991:SF2">
    <property type="entry name" value="GH08893P"/>
    <property type="match status" value="1"/>
</dbReference>
<evidence type="ECO:0008006" key="3">
    <source>
        <dbReference type="Google" id="ProtNLM"/>
    </source>
</evidence>
<keyword evidence="2" id="KW-1185">Reference proteome</keyword>
<dbReference type="SUPFAM" id="SSF52833">
    <property type="entry name" value="Thioredoxin-like"/>
    <property type="match status" value="1"/>
</dbReference>